<dbReference type="Proteomes" id="UP001597294">
    <property type="component" value="Unassembled WGS sequence"/>
</dbReference>
<reference evidence="3" key="1">
    <citation type="journal article" date="2019" name="Int. J. Syst. Evol. Microbiol.">
        <title>The Global Catalogue of Microorganisms (GCM) 10K type strain sequencing project: providing services to taxonomists for standard genome sequencing and annotation.</title>
        <authorList>
            <consortium name="The Broad Institute Genomics Platform"/>
            <consortium name="The Broad Institute Genome Sequencing Center for Infectious Disease"/>
            <person name="Wu L."/>
            <person name="Ma J."/>
        </authorList>
    </citation>
    <scope>NUCLEOTIDE SEQUENCE [LARGE SCALE GENOMIC DNA]</scope>
    <source>
        <strain evidence="3">CGMCC 4.7192</strain>
    </source>
</reference>
<keyword evidence="1" id="KW-1133">Transmembrane helix</keyword>
<organism evidence="2 3">
    <name type="scientific">Kiloniella antarctica</name>
    <dbReference type="NCBI Taxonomy" id="1550907"/>
    <lineage>
        <taxon>Bacteria</taxon>
        <taxon>Pseudomonadati</taxon>
        <taxon>Pseudomonadota</taxon>
        <taxon>Alphaproteobacteria</taxon>
        <taxon>Rhodospirillales</taxon>
        <taxon>Kiloniellaceae</taxon>
        <taxon>Kiloniella</taxon>
    </lineage>
</organism>
<sequence>MPVLKIIKYTFTAIGVAMLVIAFIWVDLTSDFIKSAQLSTGEVIELVREKSTRGSSSTSSGSYVYRPVVRFPSDLGDVIVF</sequence>
<name>A0ABW5BHK6_9PROT</name>
<evidence type="ECO:0000313" key="2">
    <source>
        <dbReference type="EMBL" id="MFD2204065.1"/>
    </source>
</evidence>
<protein>
    <submittedName>
        <fullName evidence="2">Uncharacterized protein</fullName>
    </submittedName>
</protein>
<dbReference type="RefSeq" id="WP_380247250.1">
    <property type="nucleotide sequence ID" value="NZ_JBHUII010000001.1"/>
</dbReference>
<keyword evidence="1" id="KW-0812">Transmembrane</keyword>
<comment type="caution">
    <text evidence="2">The sequence shown here is derived from an EMBL/GenBank/DDBJ whole genome shotgun (WGS) entry which is preliminary data.</text>
</comment>
<proteinExistence type="predicted"/>
<evidence type="ECO:0000313" key="3">
    <source>
        <dbReference type="Proteomes" id="UP001597294"/>
    </source>
</evidence>
<keyword evidence="1" id="KW-0472">Membrane</keyword>
<feature type="transmembrane region" description="Helical" evidence="1">
    <location>
        <begin position="6"/>
        <end position="26"/>
    </location>
</feature>
<keyword evidence="3" id="KW-1185">Reference proteome</keyword>
<accession>A0ABW5BHK6</accession>
<gene>
    <name evidence="2" type="ORF">ACFSKO_00480</name>
</gene>
<evidence type="ECO:0000256" key="1">
    <source>
        <dbReference type="SAM" id="Phobius"/>
    </source>
</evidence>
<dbReference type="EMBL" id="JBHUII010000001">
    <property type="protein sequence ID" value="MFD2204065.1"/>
    <property type="molecule type" value="Genomic_DNA"/>
</dbReference>